<keyword evidence="4" id="KW-0479">Metal-binding</keyword>
<dbReference type="SMART" id="SM00054">
    <property type="entry name" value="EFh"/>
    <property type="match status" value="5"/>
</dbReference>
<dbReference type="InterPro" id="IPR019832">
    <property type="entry name" value="Mn/Fe_SOD_C"/>
</dbReference>
<evidence type="ECO:0000256" key="1">
    <source>
        <dbReference type="ARBA" id="ARBA00008714"/>
    </source>
</evidence>
<protein>
    <recommendedName>
        <fullName evidence="3">Superoxide dismutase [Fe]</fullName>
        <ecNumber evidence="2">1.15.1.1</ecNumber>
    </recommendedName>
</protein>
<dbReference type="Pfam" id="PF02777">
    <property type="entry name" value="Sod_Fe_C"/>
    <property type="match status" value="1"/>
</dbReference>
<keyword evidence="10" id="KW-1185">Reference proteome</keyword>
<comment type="caution">
    <text evidence="9">The sequence shown here is derived from an EMBL/GenBank/DDBJ whole genome shotgun (WGS) entry which is preliminary data.</text>
</comment>
<dbReference type="GO" id="GO:0005509">
    <property type="term" value="F:calcium ion binding"/>
    <property type="evidence" value="ECO:0007669"/>
    <property type="project" value="InterPro"/>
</dbReference>
<accession>A0A8S1VG74</accession>
<organism evidence="9 10">
    <name type="scientific">Paramecium pentaurelia</name>
    <dbReference type="NCBI Taxonomy" id="43138"/>
    <lineage>
        <taxon>Eukaryota</taxon>
        <taxon>Sar</taxon>
        <taxon>Alveolata</taxon>
        <taxon>Ciliophora</taxon>
        <taxon>Intramacronucleata</taxon>
        <taxon>Oligohymenophorea</taxon>
        <taxon>Peniculida</taxon>
        <taxon>Parameciidae</taxon>
        <taxon>Paramecium</taxon>
    </lineage>
</organism>
<dbReference type="EC" id="1.15.1.1" evidence="2"/>
<feature type="coiled-coil region" evidence="7">
    <location>
        <begin position="981"/>
        <end position="1008"/>
    </location>
</feature>
<dbReference type="Pfam" id="PF00081">
    <property type="entry name" value="Sod_Fe_N"/>
    <property type="match status" value="1"/>
</dbReference>
<sequence>MATALVSAGQSIIGTYVQQDIETRLQQEVYKKQIRVREFFTDFDRLRKGWVTEDKFRSALSMINFHFTRDEIEEIIRRYKLNDGLVQYTTFCNKLEEQFLNSEAKAQVFQAPQIFNKDEEETVKRLMLAIKRKIATKRIFLKQPFQDFDRTACSHITIDQFSRVLNQLGLLPKDQYLQLLIRQYIDNGNPKEVNYVKFCDDVDNVQEMLSGVITGIKHNPKEVHPDDDFIEDKEGLDLISTLFTSKKLTDNINTLEQVLKKIQGDVVMKRIRIREFYKDFDPLRKGLVTESQFARILHIQNIPVTEKEISILLNHYKIDSIPNGQVDYNQFCEDVDKIFTIKGIDKSPQAQVPQIDDSTTLPARRRYLQMTEQEAIQLDELLMKYKQAIQNKRVLLKPVFEDFDKTKQGYITTNQFLRILNQFNLFPDPISLNLLLKRFVDKANLNEVNYYDFCRIVDQSDEGVAISRSHADAFKNYVKSDNVSQAFIRNDQPNDFEDLMAKLRRIVKEQRQRIAEFLRDFDKLRSGTITVTQLRKGLSMAKILLSDAEFQLILQNFGCKDKPNFVYWKDFTDQVDQVFTTKNLEKVSPSEEVPMMSTQYNYGRVSITERDRQVAEVVKKKFQYFCKATRLDIKQFFQDWDKLGRNKVSPKQFRQTLATVNFILSDEEFQAVVKIYAAEDDGDIRYVQFINDTQPPLEIQTESGASQAYVGVKPKEKEKLQPSVLLEQIKVAVKIKRLRLGDYFKDFDPLRKGLMPTNKFRGVLSQMKIDLDQESLDLLETMYVVPEDPIRVNYAKFIEDVEIVFTKSGLDKDPLMKPPVHVIPTFLDPRDALTQEEEEALHTIMLRLGEVVKKHRILLKPHFQDKDKTKSGKITFTRFRSIMDFHKLPLTDDQFRVICKRVLNSIMWNLMKFQRNTRIFINELQTQKSYLLINFMQIFKNSKFFFGTLKAHTLPTLKYGYGDLEPVLSATLLEFHHSKHHQAYINNLNAAQEQLEDALAKNDVQKISSLQGTIKFNLGGHLNHSLFWENLTPIKNGGGQLPDANSALVQEINKNWGSVDNFKTFFNTRTAAIQGSGWGFLGVDQQSKKLRYLELPNQEIPQNYGLTPILTIDVWEHAYWWDYKNVRPNFLANVWKIVNWKDVETRYNQAQK</sequence>
<comment type="catalytic activity">
    <reaction evidence="6">
        <text>2 superoxide + 2 H(+) = H2O2 + O2</text>
        <dbReference type="Rhea" id="RHEA:20696"/>
        <dbReference type="ChEBI" id="CHEBI:15378"/>
        <dbReference type="ChEBI" id="CHEBI:15379"/>
        <dbReference type="ChEBI" id="CHEBI:16240"/>
        <dbReference type="ChEBI" id="CHEBI:18421"/>
        <dbReference type="EC" id="1.15.1.1"/>
    </reaction>
</comment>
<feature type="domain" description="EF-hand" evidence="8">
    <location>
        <begin position="509"/>
        <end position="544"/>
    </location>
</feature>
<evidence type="ECO:0000259" key="8">
    <source>
        <dbReference type="PROSITE" id="PS50222"/>
    </source>
</evidence>
<evidence type="ECO:0000256" key="4">
    <source>
        <dbReference type="ARBA" id="ARBA00022723"/>
    </source>
</evidence>
<evidence type="ECO:0000256" key="3">
    <source>
        <dbReference type="ARBA" id="ARBA00014767"/>
    </source>
</evidence>
<dbReference type="InterPro" id="IPR052603">
    <property type="entry name" value="EFCB6"/>
</dbReference>
<evidence type="ECO:0000256" key="2">
    <source>
        <dbReference type="ARBA" id="ARBA00012682"/>
    </source>
</evidence>
<keyword evidence="7" id="KW-0175">Coiled coil</keyword>
<dbReference type="PANTHER" id="PTHR20875:SF0">
    <property type="entry name" value="GH12158P"/>
    <property type="match status" value="1"/>
</dbReference>
<comment type="similarity">
    <text evidence="1">Belongs to the iron/manganese superoxide dismutase family.</text>
</comment>
<dbReference type="GO" id="GO:0004784">
    <property type="term" value="F:superoxide dismutase activity"/>
    <property type="evidence" value="ECO:0007669"/>
    <property type="project" value="UniProtKB-EC"/>
</dbReference>
<dbReference type="PANTHER" id="PTHR20875">
    <property type="entry name" value="EF-HAND CALCIUM-BINDING DOMAIN-CONTAINING PROTEIN 6-RELATED"/>
    <property type="match status" value="1"/>
</dbReference>
<dbReference type="InterPro" id="IPR002048">
    <property type="entry name" value="EF_hand_dom"/>
</dbReference>
<evidence type="ECO:0000313" key="9">
    <source>
        <dbReference type="EMBL" id="CAD8175433.1"/>
    </source>
</evidence>
<feature type="domain" description="EF-hand" evidence="8">
    <location>
        <begin position="399"/>
        <end position="426"/>
    </location>
</feature>
<keyword evidence="5" id="KW-0560">Oxidoreductase</keyword>
<evidence type="ECO:0000313" key="10">
    <source>
        <dbReference type="Proteomes" id="UP000689195"/>
    </source>
</evidence>
<evidence type="ECO:0000256" key="6">
    <source>
        <dbReference type="ARBA" id="ARBA00049204"/>
    </source>
</evidence>
<proteinExistence type="inferred from homology"/>
<reference evidence="9" key="1">
    <citation type="submission" date="2021-01" db="EMBL/GenBank/DDBJ databases">
        <authorList>
            <consortium name="Genoscope - CEA"/>
            <person name="William W."/>
        </authorList>
    </citation>
    <scope>NUCLEOTIDE SEQUENCE</scope>
</reference>
<dbReference type="FunFam" id="1.10.287.990:FF:000001">
    <property type="entry name" value="Superoxide dismutase"/>
    <property type="match status" value="1"/>
</dbReference>
<evidence type="ECO:0000256" key="5">
    <source>
        <dbReference type="ARBA" id="ARBA00023002"/>
    </source>
</evidence>
<dbReference type="EMBL" id="CAJJDO010000063">
    <property type="protein sequence ID" value="CAD8175433.1"/>
    <property type="molecule type" value="Genomic_DNA"/>
</dbReference>
<evidence type="ECO:0000256" key="7">
    <source>
        <dbReference type="SAM" id="Coils"/>
    </source>
</evidence>
<dbReference type="InterPro" id="IPR019831">
    <property type="entry name" value="Mn/Fe_SOD_N"/>
</dbReference>
<gene>
    <name evidence="9" type="ORF">PPENT_87.1.T0630053</name>
</gene>
<dbReference type="Proteomes" id="UP000689195">
    <property type="component" value="Unassembled WGS sequence"/>
</dbReference>
<name>A0A8S1VG74_9CILI</name>
<dbReference type="PROSITE" id="PS50222">
    <property type="entry name" value="EF_HAND_2"/>
    <property type="match status" value="2"/>
</dbReference>
<dbReference type="OrthoDB" id="187808at2759"/>
<dbReference type="FunFam" id="3.55.40.20:FF:000004">
    <property type="entry name" value="Superoxide dismutase [Fe]"/>
    <property type="match status" value="1"/>
</dbReference>
<dbReference type="AlphaFoldDB" id="A0A8S1VG74"/>